<proteinExistence type="predicted"/>
<dbReference type="EMBL" id="JAUDZG010000005">
    <property type="protein sequence ID" value="KAK3303985.1"/>
    <property type="molecule type" value="Genomic_DNA"/>
</dbReference>
<reference evidence="2" key="1">
    <citation type="journal article" date="2023" name="Mol. Phylogenet. Evol.">
        <title>Genome-scale phylogeny and comparative genomics of the fungal order Sordariales.</title>
        <authorList>
            <person name="Hensen N."/>
            <person name="Bonometti L."/>
            <person name="Westerberg I."/>
            <person name="Brannstrom I.O."/>
            <person name="Guillou S."/>
            <person name="Cros-Aarteil S."/>
            <person name="Calhoun S."/>
            <person name="Haridas S."/>
            <person name="Kuo A."/>
            <person name="Mondo S."/>
            <person name="Pangilinan J."/>
            <person name="Riley R."/>
            <person name="LaButti K."/>
            <person name="Andreopoulos B."/>
            <person name="Lipzen A."/>
            <person name="Chen C."/>
            <person name="Yan M."/>
            <person name="Daum C."/>
            <person name="Ng V."/>
            <person name="Clum A."/>
            <person name="Steindorff A."/>
            <person name="Ohm R.A."/>
            <person name="Martin F."/>
            <person name="Silar P."/>
            <person name="Natvig D.O."/>
            <person name="Lalanne C."/>
            <person name="Gautier V."/>
            <person name="Ament-Velasquez S.L."/>
            <person name="Kruys A."/>
            <person name="Hutchinson M.I."/>
            <person name="Powell A.J."/>
            <person name="Barry K."/>
            <person name="Miller A.N."/>
            <person name="Grigoriev I.V."/>
            <person name="Debuchy R."/>
            <person name="Gladieux P."/>
            <person name="Hiltunen Thoren M."/>
            <person name="Johannesson H."/>
        </authorList>
    </citation>
    <scope>NUCLEOTIDE SEQUENCE</scope>
    <source>
        <strain evidence="2">CBS 333.67</strain>
    </source>
</reference>
<accession>A0AAJ0GQD6</accession>
<dbReference type="GeneID" id="87881706"/>
<reference evidence="2" key="2">
    <citation type="submission" date="2023-06" db="EMBL/GenBank/DDBJ databases">
        <authorList>
            <consortium name="Lawrence Berkeley National Laboratory"/>
            <person name="Mondo S.J."/>
            <person name="Hensen N."/>
            <person name="Bonometti L."/>
            <person name="Westerberg I."/>
            <person name="Brannstrom I.O."/>
            <person name="Guillou S."/>
            <person name="Cros-Aarteil S."/>
            <person name="Calhoun S."/>
            <person name="Haridas S."/>
            <person name="Kuo A."/>
            <person name="Pangilinan J."/>
            <person name="Riley R."/>
            <person name="Labutti K."/>
            <person name="Andreopoulos B."/>
            <person name="Lipzen A."/>
            <person name="Chen C."/>
            <person name="Yanf M."/>
            <person name="Daum C."/>
            <person name="Ng V."/>
            <person name="Clum A."/>
            <person name="Steindorff A."/>
            <person name="Ohm R."/>
            <person name="Martin F."/>
            <person name="Silar P."/>
            <person name="Natvig D."/>
            <person name="Lalanne C."/>
            <person name="Gautier V."/>
            <person name="Ament-Velasquez S.L."/>
            <person name="Kruys A."/>
            <person name="Hutchinson M.I."/>
            <person name="Powell A.J."/>
            <person name="Barry K."/>
            <person name="Miller A.N."/>
            <person name="Grigoriev I.V."/>
            <person name="Debuchy R."/>
            <person name="Gladieux P."/>
            <person name="Thoren M.H."/>
            <person name="Johannesson H."/>
        </authorList>
    </citation>
    <scope>NUCLEOTIDE SEQUENCE</scope>
    <source>
        <strain evidence="2">CBS 333.67</strain>
    </source>
</reference>
<dbReference type="Proteomes" id="UP001273166">
    <property type="component" value="Unassembled WGS sequence"/>
</dbReference>
<evidence type="ECO:0000256" key="1">
    <source>
        <dbReference type="SAM" id="MobiDB-lite"/>
    </source>
</evidence>
<dbReference type="AlphaFoldDB" id="A0AAJ0GQD6"/>
<feature type="compositionally biased region" description="Basic and acidic residues" evidence="1">
    <location>
        <begin position="96"/>
        <end position="118"/>
    </location>
</feature>
<organism evidence="2 3">
    <name type="scientific">Chaetomium strumarium</name>
    <dbReference type="NCBI Taxonomy" id="1170767"/>
    <lineage>
        <taxon>Eukaryota</taxon>
        <taxon>Fungi</taxon>
        <taxon>Dikarya</taxon>
        <taxon>Ascomycota</taxon>
        <taxon>Pezizomycotina</taxon>
        <taxon>Sordariomycetes</taxon>
        <taxon>Sordariomycetidae</taxon>
        <taxon>Sordariales</taxon>
        <taxon>Chaetomiaceae</taxon>
        <taxon>Chaetomium</taxon>
    </lineage>
</organism>
<feature type="region of interest" description="Disordered" evidence="1">
    <location>
        <begin position="354"/>
        <end position="374"/>
    </location>
</feature>
<name>A0AAJ0GQD6_9PEZI</name>
<feature type="region of interest" description="Disordered" evidence="1">
    <location>
        <begin position="469"/>
        <end position="515"/>
    </location>
</feature>
<feature type="region of interest" description="Disordered" evidence="1">
    <location>
        <begin position="621"/>
        <end position="651"/>
    </location>
</feature>
<evidence type="ECO:0000313" key="3">
    <source>
        <dbReference type="Proteomes" id="UP001273166"/>
    </source>
</evidence>
<feature type="compositionally biased region" description="Low complexity" evidence="1">
    <location>
        <begin position="130"/>
        <end position="146"/>
    </location>
</feature>
<feature type="compositionally biased region" description="Polar residues" evidence="1">
    <location>
        <begin position="853"/>
        <end position="865"/>
    </location>
</feature>
<feature type="region of interest" description="Disordered" evidence="1">
    <location>
        <begin position="169"/>
        <end position="211"/>
    </location>
</feature>
<evidence type="ECO:0000313" key="2">
    <source>
        <dbReference type="EMBL" id="KAK3303985.1"/>
    </source>
</evidence>
<feature type="compositionally biased region" description="Basic and acidic residues" evidence="1">
    <location>
        <begin position="502"/>
        <end position="515"/>
    </location>
</feature>
<comment type="caution">
    <text evidence="2">The sequence shown here is derived from an EMBL/GenBank/DDBJ whole genome shotgun (WGS) entry which is preliminary data.</text>
</comment>
<feature type="compositionally biased region" description="Polar residues" evidence="1">
    <location>
        <begin position="769"/>
        <end position="781"/>
    </location>
</feature>
<feature type="compositionally biased region" description="Low complexity" evidence="1">
    <location>
        <begin position="357"/>
        <end position="374"/>
    </location>
</feature>
<feature type="region of interest" description="Disordered" evidence="1">
    <location>
        <begin position="128"/>
        <end position="147"/>
    </location>
</feature>
<gene>
    <name evidence="2" type="ORF">B0T15DRAFT_225783</name>
</gene>
<keyword evidence="3" id="KW-1185">Reference proteome</keyword>
<sequence length="927" mass="100231">MPRQTYTVTELLALRANQASGKILAMAANPEIADIVRRSGSESSSGSSCRPVNGRHKKDDSSVTSEELVYKGTVNRRMGRELAREVSSMRLPTRHTAKEHARVSSQDPARDSDHGPSHLAEWKYRGRSVTEAATAEPIPAPTGATAQRDEGFQRFRKAVVSPPHVRVTAGGRIVPNTRGPLSPTSKRSSEHSALDNQSLSDKAVPSKPQLAPIGIPQPVPIMPQLVTGYPPGFQPIQAPVSFVPMAFGTPLPHPFSFAHPTISAPTMAPRAPDNAPKDMHNENSVHVRSDNYAADDKQGNANKMPEPFDSSRAFFYNGQLMYPAGPFSAPLTNPMVPVQMLGIPQGLAPVPGQFMQPQPASTSSAAAGPSYAPSNSSLSGIPPVVNHIVPANANFNAGAAPPISSIKLSDITKKQIASFKQNLKYHEDQLQYNRHQIDERDMENRIQILKGHIQRFEATLKAQLEYEEAHRKATQGKGDNKPSQPDVAMETNKPPSQSTAPAEHKASDAQNKQTDESFRRRIELASHGLKHYDSLRSLPDQAYFGINGLSNGQSLPSEAALAPVFQPRGYASTWTGSKYAREMKAYEDAEKRLAAAQSKSMEHMHMGEQRSVSQPFAAALGATAPRAQSNSDDASEKASRPGKDANAARKRKSNYGVPYLLGTLPKGVDPRTARDQDYVYKRPLTDDERRARFLYWGKAPKSAVKGLPKFDGKHFYPPSPVKEKSPQPARHPDNRASESSCDPFRPVTPVQACEANDSTATEENRRLTRTISFETQVNSGSEDFINAGSSRKTREGSMDGDSVGSADRRGENSSGKLWETVLKKGATSSALSSTTAQGLLPHYTGHAAASLGPSLTPNQASSSREVTPGKMSDVHDLSGNGGARLSATPGQHGENRPPNSVDSLDNKFKNLALDIASRGNLTSAFSM</sequence>
<dbReference type="RefSeq" id="XP_062719765.1">
    <property type="nucleotide sequence ID" value="XM_062862877.1"/>
</dbReference>
<feature type="compositionally biased region" description="Basic and acidic residues" evidence="1">
    <location>
        <begin position="721"/>
        <end position="736"/>
    </location>
</feature>
<feature type="region of interest" description="Disordered" evidence="1">
    <location>
        <begin position="37"/>
        <end position="118"/>
    </location>
</feature>
<feature type="region of interest" description="Disordered" evidence="1">
    <location>
        <begin position="707"/>
        <end position="816"/>
    </location>
</feature>
<feature type="compositionally biased region" description="Basic and acidic residues" evidence="1">
    <location>
        <begin position="634"/>
        <end position="647"/>
    </location>
</feature>
<feature type="region of interest" description="Disordered" evidence="1">
    <location>
        <begin position="850"/>
        <end position="905"/>
    </location>
</feature>
<protein>
    <submittedName>
        <fullName evidence="2">Uncharacterized protein</fullName>
    </submittedName>
</protein>